<dbReference type="EMBL" id="REFY01000002">
    <property type="protein sequence ID" value="RQG91279.1"/>
    <property type="molecule type" value="Genomic_DNA"/>
</dbReference>
<accession>A0A3N6P1B6</accession>
<gene>
    <name evidence="1" type="ORF">EA462_04640</name>
</gene>
<comment type="caution">
    <text evidence="1">The sequence shown here is derived from an EMBL/GenBank/DDBJ whole genome shotgun (WGS) entry which is preliminary data.</text>
</comment>
<dbReference type="RefSeq" id="WP_124177402.1">
    <property type="nucleotide sequence ID" value="NZ_REFY01000002.1"/>
</dbReference>
<evidence type="ECO:0000313" key="2">
    <source>
        <dbReference type="Proteomes" id="UP000273828"/>
    </source>
</evidence>
<evidence type="ECO:0000313" key="1">
    <source>
        <dbReference type="EMBL" id="RQG91279.1"/>
    </source>
</evidence>
<reference evidence="1 2" key="1">
    <citation type="submission" date="2018-10" db="EMBL/GenBank/DDBJ databases">
        <title>Natrarchaeobius chitinivorans gen. nov., sp. nov., and Natrarchaeobius haloalkaliphilus sp. nov., alkaliphilic, chitin-utilizing haloarchaea from hypersaline alkaline lakes.</title>
        <authorList>
            <person name="Sorokin D.Y."/>
            <person name="Elcheninov A.G."/>
            <person name="Kostrikina N.A."/>
            <person name="Bale N.J."/>
            <person name="Sinninghe Damste J.S."/>
            <person name="Khijniak T.V."/>
            <person name="Kublanov I.V."/>
            <person name="Toshchakov S.V."/>
        </authorList>
    </citation>
    <scope>NUCLEOTIDE SEQUENCE [LARGE SCALE GENOMIC DNA]</scope>
    <source>
        <strain evidence="1 2">AArcht-Sl</strain>
    </source>
</reference>
<sequence length="164" mass="17138">MTVHGYATRRSVLTALCGAAAGSLGGCAGLEGGRDPSYEAGSIPDVDDERTAEEMTAATGLADQEPSDAVTPLGSLSLEDHEFVLEDGASGATVQGTVENAGDDRIHLVEIRVRSYDESGDQLGRYLDRTGDLDGGSRWSFEVVLLESVDDLDAYDVAVLGTPT</sequence>
<name>A0A3N6P1B6_9EURY</name>
<keyword evidence="2" id="KW-1185">Reference proteome</keyword>
<dbReference type="OrthoDB" id="214274at2157"/>
<dbReference type="NCBIfam" id="NF038353">
    <property type="entry name" value="FxLYD_dom"/>
    <property type="match status" value="1"/>
</dbReference>
<proteinExistence type="predicted"/>
<dbReference type="AlphaFoldDB" id="A0A3N6P1B6"/>
<protein>
    <submittedName>
        <fullName evidence="1">Uncharacterized protein</fullName>
    </submittedName>
</protein>
<dbReference type="Proteomes" id="UP000273828">
    <property type="component" value="Unassembled WGS sequence"/>
</dbReference>
<dbReference type="InterPro" id="IPR047676">
    <property type="entry name" value="FxLYD_dom"/>
</dbReference>
<organism evidence="1 2">
    <name type="scientific">Natrarchaeobius halalkaliphilus</name>
    <dbReference type="NCBI Taxonomy" id="1679091"/>
    <lineage>
        <taxon>Archaea</taxon>
        <taxon>Methanobacteriati</taxon>
        <taxon>Methanobacteriota</taxon>
        <taxon>Stenosarchaea group</taxon>
        <taxon>Halobacteria</taxon>
        <taxon>Halobacteriales</taxon>
        <taxon>Natrialbaceae</taxon>
        <taxon>Natrarchaeobius</taxon>
    </lineage>
</organism>